<evidence type="ECO:0000313" key="1">
    <source>
        <dbReference type="EMBL" id="CAB5228855.1"/>
    </source>
</evidence>
<dbReference type="EMBL" id="LR798396">
    <property type="protein sequence ID" value="CAB5228855.1"/>
    <property type="molecule type" value="Genomic_DNA"/>
</dbReference>
<protein>
    <submittedName>
        <fullName evidence="1">Uncharacterized protein</fullName>
    </submittedName>
</protein>
<name>A0A6J7XHY8_9CAUD</name>
<reference evidence="1" key="1">
    <citation type="submission" date="2020-05" db="EMBL/GenBank/DDBJ databases">
        <authorList>
            <person name="Chiriac C."/>
            <person name="Salcher M."/>
            <person name="Ghai R."/>
            <person name="Kavagutti S V."/>
        </authorList>
    </citation>
    <scope>NUCLEOTIDE SEQUENCE</scope>
</reference>
<organism evidence="1">
    <name type="scientific">uncultured Caudovirales phage</name>
    <dbReference type="NCBI Taxonomy" id="2100421"/>
    <lineage>
        <taxon>Viruses</taxon>
        <taxon>Duplodnaviria</taxon>
        <taxon>Heunggongvirae</taxon>
        <taxon>Uroviricota</taxon>
        <taxon>Caudoviricetes</taxon>
        <taxon>Peduoviridae</taxon>
        <taxon>Maltschvirus</taxon>
        <taxon>Maltschvirus maltsch</taxon>
    </lineage>
</organism>
<proteinExistence type="predicted"/>
<gene>
    <name evidence="1" type="ORF">UFOVP1544_40</name>
</gene>
<accession>A0A6J7XHY8</accession>
<sequence length="151" mass="17926">MPIMSAQWQEDSKANKQRWFLGHQDAIDFVNCFFDAVELWDDLIDKDVEILDEHVNRAFLSLMFVLPANRWFVANYNYYQPLIMASINGFHDANEMCKSDKKHLRNLAFHIRNFGIEIHIATAFLIGGFEHMRKVSREIREFYAFEEFENA</sequence>